<gene>
    <name evidence="1" type="ORF">SAMN04489727_5195</name>
</gene>
<dbReference type="EMBL" id="FNSO01000004">
    <property type="protein sequence ID" value="SEC81529.1"/>
    <property type="molecule type" value="Genomic_DNA"/>
</dbReference>
<sequence length="198" mass="22109">MWAAGGASLTGVCHDRLMGEPGHRAVVERIADAVGWTGAVAPKYGWDHVERRLGLVFPADYKEFMGRFPSCCFRGVLRLWNPVQNTEGLARFTDDFGRLLDGVREGREYYPEIPAPFPAPGGVIPFADDMSGGALFWVPWTADPDGWHVTRQSASLPDDWMRTRRPMTAVLLELATSRSSRNVLRWDLSGADRSIELF</sequence>
<proteinExistence type="predicted"/>
<dbReference type="InterPro" id="IPR037883">
    <property type="entry name" value="Knr4/Smi1-like_sf"/>
</dbReference>
<evidence type="ECO:0000313" key="2">
    <source>
        <dbReference type="Proteomes" id="UP000199622"/>
    </source>
</evidence>
<dbReference type="Proteomes" id="UP000199622">
    <property type="component" value="Unassembled WGS sequence"/>
</dbReference>
<protein>
    <recommendedName>
        <fullName evidence="3">SMI1 / KNR4 family (SUKH-1)</fullName>
    </recommendedName>
</protein>
<evidence type="ECO:0000313" key="1">
    <source>
        <dbReference type="EMBL" id="SEC81529.1"/>
    </source>
</evidence>
<reference evidence="2" key="1">
    <citation type="submission" date="2016-10" db="EMBL/GenBank/DDBJ databases">
        <authorList>
            <person name="Varghese N."/>
            <person name="Submissions S."/>
        </authorList>
    </citation>
    <scope>NUCLEOTIDE SEQUENCE [LARGE SCALE GENOMIC DNA]</scope>
    <source>
        <strain evidence="2">DSM 44544</strain>
    </source>
</reference>
<accession>A0A1H4VKA3</accession>
<name>A0A1H4VKA3_9PSEU</name>
<dbReference type="SUPFAM" id="SSF160631">
    <property type="entry name" value="SMI1/KNR4-like"/>
    <property type="match status" value="1"/>
</dbReference>
<dbReference type="STRING" id="208445.SAMN04489727_5195"/>
<keyword evidence="2" id="KW-1185">Reference proteome</keyword>
<dbReference type="AlphaFoldDB" id="A0A1H4VKA3"/>
<evidence type="ECO:0008006" key="3">
    <source>
        <dbReference type="Google" id="ProtNLM"/>
    </source>
</evidence>
<organism evidence="1 2">
    <name type="scientific">Amycolatopsis tolypomycina</name>
    <dbReference type="NCBI Taxonomy" id="208445"/>
    <lineage>
        <taxon>Bacteria</taxon>
        <taxon>Bacillati</taxon>
        <taxon>Actinomycetota</taxon>
        <taxon>Actinomycetes</taxon>
        <taxon>Pseudonocardiales</taxon>
        <taxon>Pseudonocardiaceae</taxon>
        <taxon>Amycolatopsis</taxon>
    </lineage>
</organism>